<evidence type="ECO:0000256" key="1">
    <source>
        <dbReference type="ARBA" id="ARBA00000085"/>
    </source>
</evidence>
<evidence type="ECO:0000256" key="2">
    <source>
        <dbReference type="ARBA" id="ARBA00004651"/>
    </source>
</evidence>
<evidence type="ECO:0000256" key="12">
    <source>
        <dbReference type="ARBA" id="ARBA00023012"/>
    </source>
</evidence>
<keyword evidence="11 14" id="KW-1133">Transmembrane helix</keyword>
<dbReference type="RefSeq" id="WP_006779124.1">
    <property type="nucleotide sequence ID" value="NZ_CP040506.1"/>
</dbReference>
<keyword evidence="18" id="KW-1185">Reference proteome</keyword>
<dbReference type="SUPFAM" id="SSF55874">
    <property type="entry name" value="ATPase domain of HSP90 chaperone/DNA topoisomerase II/histidine kinase"/>
    <property type="match status" value="1"/>
</dbReference>
<keyword evidence="4" id="KW-1003">Cell membrane</keyword>
<dbReference type="Pfam" id="PF06580">
    <property type="entry name" value="His_kinase"/>
    <property type="match status" value="1"/>
</dbReference>
<feature type="domain" description="Histidine kinase" evidence="15">
    <location>
        <begin position="456"/>
        <end position="565"/>
    </location>
</feature>
<dbReference type="InterPro" id="IPR010559">
    <property type="entry name" value="Sig_transdc_His_kin_internal"/>
</dbReference>
<evidence type="ECO:0000256" key="5">
    <source>
        <dbReference type="ARBA" id="ARBA00022553"/>
    </source>
</evidence>
<organism evidence="17 18">
    <name type="scientific">Hungatella hathewayi WAL-18680</name>
    <dbReference type="NCBI Taxonomy" id="742737"/>
    <lineage>
        <taxon>Bacteria</taxon>
        <taxon>Bacillati</taxon>
        <taxon>Bacillota</taxon>
        <taxon>Clostridia</taxon>
        <taxon>Lachnospirales</taxon>
        <taxon>Lachnospiraceae</taxon>
        <taxon>Hungatella</taxon>
    </lineage>
</organism>
<evidence type="ECO:0000256" key="10">
    <source>
        <dbReference type="ARBA" id="ARBA00022840"/>
    </source>
</evidence>
<comment type="caution">
    <text evidence="17">The sequence shown here is derived from an EMBL/GenBank/DDBJ whole genome shotgun (WGS) entry which is preliminary data.</text>
</comment>
<dbReference type="EC" id="2.7.13.3" evidence="3"/>
<evidence type="ECO:0000256" key="14">
    <source>
        <dbReference type="SAM" id="Phobius"/>
    </source>
</evidence>
<keyword evidence="5" id="KW-0597">Phosphoprotein</keyword>
<dbReference type="GO" id="GO:0005886">
    <property type="term" value="C:plasma membrane"/>
    <property type="evidence" value="ECO:0007669"/>
    <property type="project" value="UniProtKB-SubCell"/>
</dbReference>
<evidence type="ECO:0000256" key="13">
    <source>
        <dbReference type="ARBA" id="ARBA00023136"/>
    </source>
</evidence>
<evidence type="ECO:0000313" key="18">
    <source>
        <dbReference type="Proteomes" id="UP000005384"/>
    </source>
</evidence>
<keyword evidence="9" id="KW-0418">Kinase</keyword>
<evidence type="ECO:0000313" key="17">
    <source>
        <dbReference type="EMBL" id="EHI61073.1"/>
    </source>
</evidence>
<dbReference type="GO" id="GO:0005524">
    <property type="term" value="F:ATP binding"/>
    <property type="evidence" value="ECO:0007669"/>
    <property type="project" value="UniProtKB-KW"/>
</dbReference>
<dbReference type="GO" id="GO:0000155">
    <property type="term" value="F:phosphorelay sensor kinase activity"/>
    <property type="evidence" value="ECO:0007669"/>
    <property type="project" value="InterPro"/>
</dbReference>
<dbReference type="InterPro" id="IPR036890">
    <property type="entry name" value="HATPase_C_sf"/>
</dbReference>
<evidence type="ECO:0000256" key="4">
    <source>
        <dbReference type="ARBA" id="ARBA00022475"/>
    </source>
</evidence>
<keyword evidence="10" id="KW-0067">ATP-binding</keyword>
<keyword evidence="12" id="KW-0902">Two-component regulatory system</keyword>
<dbReference type="Gene3D" id="3.30.565.10">
    <property type="entry name" value="Histidine kinase-like ATPase, C-terminal domain"/>
    <property type="match status" value="1"/>
</dbReference>
<dbReference type="Proteomes" id="UP000005384">
    <property type="component" value="Unassembled WGS sequence"/>
</dbReference>
<evidence type="ECO:0000256" key="3">
    <source>
        <dbReference type="ARBA" id="ARBA00012438"/>
    </source>
</evidence>
<dbReference type="EMBL" id="ADLN01000009">
    <property type="protein sequence ID" value="EHI61073.1"/>
    <property type="molecule type" value="Genomic_DNA"/>
</dbReference>
<dbReference type="InterPro" id="IPR003594">
    <property type="entry name" value="HATPase_dom"/>
</dbReference>
<evidence type="ECO:0000256" key="8">
    <source>
        <dbReference type="ARBA" id="ARBA00022741"/>
    </source>
</evidence>
<comment type="catalytic activity">
    <reaction evidence="1">
        <text>ATP + protein L-histidine = ADP + protein N-phospho-L-histidine.</text>
        <dbReference type="EC" id="2.7.13.3"/>
    </reaction>
</comment>
<dbReference type="PRINTS" id="PR00344">
    <property type="entry name" value="BCTRLSENSOR"/>
</dbReference>
<keyword evidence="13 14" id="KW-0472">Membrane</keyword>
<protein>
    <recommendedName>
        <fullName evidence="3">histidine kinase</fullName>
        <ecNumber evidence="3">2.7.13.3</ecNumber>
    </recommendedName>
</protein>
<keyword evidence="7 14" id="KW-0812">Transmembrane</keyword>
<dbReference type="AlphaFoldDB" id="G5IBV5"/>
<gene>
    <name evidence="17" type="ORF">HMPREF9473_01138</name>
</gene>
<dbReference type="Pfam" id="PF02518">
    <property type="entry name" value="HATPase_c"/>
    <property type="match status" value="1"/>
</dbReference>
<name>G5IBV5_9FIRM</name>
<dbReference type="OrthoDB" id="9809348at2"/>
<dbReference type="InterPro" id="IPR004358">
    <property type="entry name" value="Sig_transdc_His_kin-like_C"/>
</dbReference>
<evidence type="ECO:0000259" key="15">
    <source>
        <dbReference type="PROSITE" id="PS50109"/>
    </source>
</evidence>
<keyword evidence="8" id="KW-0547">Nucleotide-binding</keyword>
<dbReference type="PROSITE" id="PS50109">
    <property type="entry name" value="HIS_KIN"/>
    <property type="match status" value="1"/>
</dbReference>
<evidence type="ECO:0000259" key="16">
    <source>
        <dbReference type="PROSITE" id="PS50885"/>
    </source>
</evidence>
<dbReference type="InterPro" id="IPR003660">
    <property type="entry name" value="HAMP_dom"/>
</dbReference>
<comment type="subcellular location">
    <subcellularLocation>
        <location evidence="2">Cell membrane</location>
        <topology evidence="2">Multi-pass membrane protein</topology>
    </subcellularLocation>
</comment>
<dbReference type="InterPro" id="IPR050640">
    <property type="entry name" value="Bact_2-comp_sensor_kinase"/>
</dbReference>
<dbReference type="PANTHER" id="PTHR34220">
    <property type="entry name" value="SENSOR HISTIDINE KINASE YPDA"/>
    <property type="match status" value="1"/>
</dbReference>
<reference evidence="17 18" key="1">
    <citation type="submission" date="2011-08" db="EMBL/GenBank/DDBJ databases">
        <title>The Genome Sequence of Clostridium hathewayi WAL-18680.</title>
        <authorList>
            <consortium name="The Broad Institute Genome Sequencing Platform"/>
            <person name="Earl A."/>
            <person name="Ward D."/>
            <person name="Feldgarden M."/>
            <person name="Gevers D."/>
            <person name="Finegold S.M."/>
            <person name="Summanen P.H."/>
            <person name="Molitoris D.R."/>
            <person name="Song M."/>
            <person name="Daigneault M."/>
            <person name="Allen-Vercoe E."/>
            <person name="Young S.K."/>
            <person name="Zeng Q."/>
            <person name="Gargeya S."/>
            <person name="Fitzgerald M."/>
            <person name="Haas B."/>
            <person name="Abouelleil A."/>
            <person name="Alvarado L."/>
            <person name="Arachchi H.M."/>
            <person name="Berlin A."/>
            <person name="Brown A."/>
            <person name="Chapman S.B."/>
            <person name="Chen Z."/>
            <person name="Dunbar C."/>
            <person name="Freedman E."/>
            <person name="Gearin G."/>
            <person name="Gellesch M."/>
            <person name="Goldberg J."/>
            <person name="Griggs A."/>
            <person name="Gujja S."/>
            <person name="Heiman D."/>
            <person name="Howarth C."/>
            <person name="Larson L."/>
            <person name="Lui A."/>
            <person name="MacDonald P.J.P."/>
            <person name="Montmayeur A."/>
            <person name="Murphy C."/>
            <person name="Neiman D."/>
            <person name="Pearson M."/>
            <person name="Priest M."/>
            <person name="Roberts A."/>
            <person name="Saif S."/>
            <person name="Shea T."/>
            <person name="Shenoy N."/>
            <person name="Sisk P."/>
            <person name="Stolte C."/>
            <person name="Sykes S."/>
            <person name="Wortman J."/>
            <person name="Nusbaum C."/>
            <person name="Birren B."/>
        </authorList>
    </citation>
    <scope>NUCLEOTIDE SEQUENCE [LARGE SCALE GENOMIC DNA]</scope>
    <source>
        <strain evidence="17 18">WAL-18680</strain>
    </source>
</reference>
<dbReference type="CDD" id="cd06225">
    <property type="entry name" value="HAMP"/>
    <property type="match status" value="1"/>
</dbReference>
<feature type="domain" description="HAMP" evidence="16">
    <location>
        <begin position="293"/>
        <end position="345"/>
    </location>
</feature>
<evidence type="ECO:0000256" key="11">
    <source>
        <dbReference type="ARBA" id="ARBA00022989"/>
    </source>
</evidence>
<dbReference type="SUPFAM" id="SSF158472">
    <property type="entry name" value="HAMP domain-like"/>
    <property type="match status" value="1"/>
</dbReference>
<dbReference type="Gene3D" id="6.10.340.10">
    <property type="match status" value="1"/>
</dbReference>
<accession>G5IBV5</accession>
<evidence type="ECO:0000256" key="9">
    <source>
        <dbReference type="ARBA" id="ARBA00022777"/>
    </source>
</evidence>
<dbReference type="PATRIC" id="fig|742737.3.peg.1143"/>
<dbReference type="PANTHER" id="PTHR34220:SF11">
    <property type="entry name" value="SENSOR PROTEIN KINASE HPTS"/>
    <property type="match status" value="1"/>
</dbReference>
<proteinExistence type="predicted"/>
<dbReference type="SMART" id="SM00387">
    <property type="entry name" value="HATPase_c"/>
    <property type="match status" value="1"/>
</dbReference>
<dbReference type="SMART" id="SM00304">
    <property type="entry name" value="HAMP"/>
    <property type="match status" value="1"/>
</dbReference>
<sequence length="576" mass="65194">MMKWFGSRIYRKIFASFLVVSLVPLCIVYFYINFRYSERLEQDAVSMNRLAEQNAGIRLSDSLTKIEYISNLFFNSSTQEILKRPDDTLSLYNARIALEQIVRVNLDLFKIMNQVDQVTFVKQNGISFDIINSTKKGMPVSFTKPADGLLNNYKNHGIYNQSMLEELPDNKLVYVRRIMDVDVLTQELGYLFVVFDKNMLDGIFGGLEEVIQTRIMVENTAGQVLYSNTEETMPVDGDWITWNYGIDNFRLVVTFYDELQNINANIQALDRITEAVIILSMAVILAASVMLAKTIVTPVLDLHKNLIHVRNGDFKVRVPAETKDELGDMGRAFNDMAGEIDRLVNQVYTIQLKEKEAAIAALQAQINPHFLYNTLDMIKSMADIYDASQVGEVIVALSGVFRYATRTSHLIVTVQDELVNLQNYMKIIDARFGGKIISRVEVPDELLKEQMIKICLQPLVENCISHGMARGGKGKEIRVSIGRDSENVVVRVADDGVGIAPERLREIRENLAQPIRENTSHGIGGVGLKNIHDRIRLYYGEEYGVTIESEEGVGTVVTVCYPFNVHLDLTEKGEEK</sequence>
<dbReference type="HOGENOM" id="CLU_020473_6_1_9"/>
<keyword evidence="6" id="KW-0808">Transferase</keyword>
<evidence type="ECO:0000256" key="7">
    <source>
        <dbReference type="ARBA" id="ARBA00022692"/>
    </source>
</evidence>
<feature type="transmembrane region" description="Helical" evidence="14">
    <location>
        <begin position="12"/>
        <end position="32"/>
    </location>
</feature>
<dbReference type="Pfam" id="PF00672">
    <property type="entry name" value="HAMP"/>
    <property type="match status" value="1"/>
</dbReference>
<dbReference type="InterPro" id="IPR005467">
    <property type="entry name" value="His_kinase_dom"/>
</dbReference>
<evidence type="ECO:0000256" key="6">
    <source>
        <dbReference type="ARBA" id="ARBA00022679"/>
    </source>
</evidence>
<dbReference type="PROSITE" id="PS50885">
    <property type="entry name" value="HAMP"/>
    <property type="match status" value="1"/>
</dbReference>